<keyword evidence="1" id="KW-1133">Transmembrane helix</keyword>
<keyword evidence="1" id="KW-0812">Transmembrane</keyword>
<dbReference type="Proteomes" id="UP001295469">
    <property type="component" value="Chromosome C02"/>
</dbReference>
<gene>
    <name evidence="2" type="ORF">DARMORV10_C02P42150.1</name>
</gene>
<reference evidence="2" key="1">
    <citation type="submission" date="2021-01" db="EMBL/GenBank/DDBJ databases">
        <authorList>
            <consortium name="Genoscope - CEA"/>
            <person name="William W."/>
        </authorList>
    </citation>
    <scope>NUCLEOTIDE SEQUENCE</scope>
</reference>
<evidence type="ECO:0000256" key="1">
    <source>
        <dbReference type="SAM" id="Phobius"/>
    </source>
</evidence>
<dbReference type="AlphaFoldDB" id="A0A816KBZ5"/>
<proteinExistence type="predicted"/>
<accession>A0A816KBZ5</accession>
<organism evidence="2">
    <name type="scientific">Brassica napus</name>
    <name type="common">Rape</name>
    <dbReference type="NCBI Taxonomy" id="3708"/>
    <lineage>
        <taxon>Eukaryota</taxon>
        <taxon>Viridiplantae</taxon>
        <taxon>Streptophyta</taxon>
        <taxon>Embryophyta</taxon>
        <taxon>Tracheophyta</taxon>
        <taxon>Spermatophyta</taxon>
        <taxon>Magnoliopsida</taxon>
        <taxon>eudicotyledons</taxon>
        <taxon>Gunneridae</taxon>
        <taxon>Pentapetalae</taxon>
        <taxon>rosids</taxon>
        <taxon>malvids</taxon>
        <taxon>Brassicales</taxon>
        <taxon>Brassicaceae</taxon>
        <taxon>Brassiceae</taxon>
        <taxon>Brassica</taxon>
    </lineage>
</organism>
<feature type="transmembrane region" description="Helical" evidence="1">
    <location>
        <begin position="28"/>
        <end position="55"/>
    </location>
</feature>
<sequence>MYLQEPQYSDGDIAQKLLEHEVDKRSTFVLGLLALNVLILFFSPSATCIACYVNLTSSRESVEEKHKLYLY</sequence>
<protein>
    <submittedName>
        <fullName evidence="2">(rape) hypothetical protein</fullName>
    </submittedName>
</protein>
<dbReference type="EMBL" id="HG994366">
    <property type="protein sequence ID" value="CAF1917782.1"/>
    <property type="molecule type" value="Genomic_DNA"/>
</dbReference>
<name>A0A816KBZ5_BRANA</name>
<keyword evidence="1" id="KW-0472">Membrane</keyword>
<evidence type="ECO:0000313" key="2">
    <source>
        <dbReference type="EMBL" id="CAF1917782.1"/>
    </source>
</evidence>